<comment type="caution">
    <text evidence="1">The sequence shown here is derived from an EMBL/GenBank/DDBJ whole genome shotgun (WGS) entry which is preliminary data.</text>
</comment>
<dbReference type="Proteomes" id="UP000481153">
    <property type="component" value="Unassembled WGS sequence"/>
</dbReference>
<evidence type="ECO:0000313" key="2">
    <source>
        <dbReference type="Proteomes" id="UP000481153"/>
    </source>
</evidence>
<organism evidence="1 2">
    <name type="scientific">Aphanomyces euteiches</name>
    <dbReference type="NCBI Taxonomy" id="100861"/>
    <lineage>
        <taxon>Eukaryota</taxon>
        <taxon>Sar</taxon>
        <taxon>Stramenopiles</taxon>
        <taxon>Oomycota</taxon>
        <taxon>Saprolegniomycetes</taxon>
        <taxon>Saprolegniales</taxon>
        <taxon>Verrucalvaceae</taxon>
        <taxon>Aphanomyces</taxon>
    </lineage>
</organism>
<name>A0A6G0X1R0_9STRA</name>
<accession>A0A6G0X1R0</accession>
<sequence>MLHYQSSKLTLASLQIKRPRRSCKRSCTAWRCFVVVRQFPNHKFLDWRRVEGHFEAVSYPSAHLNPPPTYMDESQQVDTPFLGHSQSLEI</sequence>
<dbReference type="EMBL" id="VJMJ01000119">
    <property type="protein sequence ID" value="KAF0733714.1"/>
    <property type="molecule type" value="Genomic_DNA"/>
</dbReference>
<evidence type="ECO:0000313" key="1">
    <source>
        <dbReference type="EMBL" id="KAF0733714.1"/>
    </source>
</evidence>
<gene>
    <name evidence="1" type="ORF">Ae201684_009286</name>
</gene>
<dbReference type="AlphaFoldDB" id="A0A6G0X1R0"/>
<reference evidence="1 2" key="1">
    <citation type="submission" date="2019-07" db="EMBL/GenBank/DDBJ databases">
        <title>Genomics analysis of Aphanomyces spp. identifies a new class of oomycete effector associated with host adaptation.</title>
        <authorList>
            <person name="Gaulin E."/>
        </authorList>
    </citation>
    <scope>NUCLEOTIDE SEQUENCE [LARGE SCALE GENOMIC DNA]</scope>
    <source>
        <strain evidence="1 2">ATCC 201684</strain>
    </source>
</reference>
<protein>
    <submittedName>
        <fullName evidence="1">Uncharacterized protein</fullName>
    </submittedName>
</protein>
<proteinExistence type="predicted"/>
<keyword evidence="2" id="KW-1185">Reference proteome</keyword>